<proteinExistence type="predicted"/>
<evidence type="ECO:0000313" key="2">
    <source>
        <dbReference type="Proteomes" id="UP001525566"/>
    </source>
</evidence>
<dbReference type="EMBL" id="JAOAMU010000003">
    <property type="protein sequence ID" value="MCT2562603.1"/>
    <property type="molecule type" value="Genomic_DNA"/>
</dbReference>
<accession>A0ABT2IUV0</accession>
<name>A0ABT2IUV0_9FLAO</name>
<reference evidence="1 2" key="1">
    <citation type="submission" date="2022-09" db="EMBL/GenBank/DDBJ databases">
        <title>Chryseobacterium oleae sp.nov., isolated from the inter-root soil of Pyrola calliantha H. Andr. in Tibet.</title>
        <authorList>
            <person name="Li Z."/>
        </authorList>
    </citation>
    <scope>NUCLEOTIDE SEQUENCE [LARGE SCALE GENOMIC DNA]</scope>
    <source>
        <strain evidence="2">pc1-10</strain>
    </source>
</reference>
<comment type="caution">
    <text evidence="1">The sequence shown here is derived from an EMBL/GenBank/DDBJ whole genome shotgun (WGS) entry which is preliminary data.</text>
</comment>
<protein>
    <recommendedName>
        <fullName evidence="3">TonB C-terminal domain-containing protein</fullName>
    </recommendedName>
</protein>
<dbReference type="Proteomes" id="UP001525566">
    <property type="component" value="Unassembled WGS sequence"/>
</dbReference>
<dbReference type="RefSeq" id="WP_259839024.1">
    <property type="nucleotide sequence ID" value="NZ_JAOAMU010000003.1"/>
</dbReference>
<organism evidence="1 2">
    <name type="scientific">Chryseobacterium herbae</name>
    <dbReference type="NCBI Taxonomy" id="2976476"/>
    <lineage>
        <taxon>Bacteria</taxon>
        <taxon>Pseudomonadati</taxon>
        <taxon>Bacteroidota</taxon>
        <taxon>Flavobacteriia</taxon>
        <taxon>Flavobacteriales</taxon>
        <taxon>Weeksellaceae</taxon>
        <taxon>Chryseobacterium group</taxon>
        <taxon>Chryseobacterium</taxon>
    </lineage>
</organism>
<sequence length="227" mass="26462">MNNRFTSFLITFLFFSLSVQKMEAQEKKKLLNGHILTEVKNIQKRFSDSISHYDYKKNSVLYSEKYRVFYSEKIQNLKNLYQNIYDKDVITGKFDTGISFKATNEIQTNTVSPGETAPQNETKNKIVDITQIENYQQLADLKKRLTVDFPVYLIEDNSEETYQCKLNFIIDVDGQFKKVKYSGSSGTEFNIISALFLYAIGSLEEPLLYNKKPIVQQFSQPIILRFE</sequence>
<evidence type="ECO:0008006" key="3">
    <source>
        <dbReference type="Google" id="ProtNLM"/>
    </source>
</evidence>
<keyword evidence="2" id="KW-1185">Reference proteome</keyword>
<gene>
    <name evidence="1" type="ORF">N0B48_11970</name>
</gene>
<evidence type="ECO:0000313" key="1">
    <source>
        <dbReference type="EMBL" id="MCT2562603.1"/>
    </source>
</evidence>